<dbReference type="Pfam" id="PF19030">
    <property type="entry name" value="TSP1_ADAMTS"/>
    <property type="match status" value="7"/>
</dbReference>
<dbReference type="PROSITE" id="PS51046">
    <property type="entry name" value="GON"/>
    <property type="match status" value="1"/>
</dbReference>
<feature type="disulfide bond" evidence="16">
    <location>
        <begin position="570"/>
        <end position="583"/>
    </location>
</feature>
<dbReference type="Pfam" id="PF01421">
    <property type="entry name" value="Reprolysin"/>
    <property type="match status" value="1"/>
</dbReference>
<keyword evidence="6" id="KW-0732">Signal</keyword>
<keyword evidence="15" id="KW-0106">Calcium</keyword>
<dbReference type="Pfam" id="PF08685">
    <property type="entry name" value="GON"/>
    <property type="match status" value="1"/>
</dbReference>
<dbReference type="EMBL" id="JAVRJZ010000001">
    <property type="protein sequence ID" value="KAK2726994.1"/>
    <property type="molecule type" value="Genomic_DNA"/>
</dbReference>
<dbReference type="Gene3D" id="2.60.120.830">
    <property type="match status" value="1"/>
</dbReference>
<feature type="binding site" evidence="15">
    <location>
        <position position="497"/>
    </location>
    <ligand>
        <name>Ca(2+)</name>
        <dbReference type="ChEBI" id="CHEBI:29108"/>
        <label>1</label>
    </ligand>
</feature>
<evidence type="ECO:0000256" key="4">
    <source>
        <dbReference type="ARBA" id="ARBA00022670"/>
    </source>
</evidence>
<feature type="transmembrane region" description="Helical" evidence="18">
    <location>
        <begin position="21"/>
        <end position="44"/>
    </location>
</feature>
<organism evidence="21 22">
    <name type="scientific">Artemia franciscana</name>
    <name type="common">Brine shrimp</name>
    <name type="synonym">Artemia sanfranciscana</name>
    <dbReference type="NCBI Taxonomy" id="6661"/>
    <lineage>
        <taxon>Eukaryota</taxon>
        <taxon>Metazoa</taxon>
        <taxon>Ecdysozoa</taxon>
        <taxon>Arthropoda</taxon>
        <taxon>Crustacea</taxon>
        <taxon>Branchiopoda</taxon>
        <taxon>Anostraca</taxon>
        <taxon>Artemiidae</taxon>
        <taxon>Artemia</taxon>
    </lineage>
</organism>
<keyword evidence="22" id="KW-1185">Reference proteome</keyword>
<proteinExistence type="predicted"/>
<dbReference type="GO" id="GO:0008270">
    <property type="term" value="F:zinc ion binding"/>
    <property type="evidence" value="ECO:0007669"/>
    <property type="project" value="InterPro"/>
</dbReference>
<feature type="binding site" evidence="15 17">
    <location>
        <position position="443"/>
    </location>
    <ligand>
        <name>Zn(2+)</name>
        <dbReference type="ChEBI" id="CHEBI:29105"/>
        <note>catalytic</note>
    </ligand>
</feature>
<keyword evidence="11" id="KW-0482">Metalloprotease</keyword>
<keyword evidence="3" id="KW-0272">Extracellular matrix</keyword>
<keyword evidence="2" id="KW-0964">Secreted</keyword>
<evidence type="ECO:0000256" key="15">
    <source>
        <dbReference type="PIRSR" id="PIRSR613273-2"/>
    </source>
</evidence>
<dbReference type="CDD" id="cd04273">
    <property type="entry name" value="ZnMc_ADAMTS_like"/>
    <property type="match status" value="1"/>
</dbReference>
<feature type="disulfide bond" evidence="16">
    <location>
        <begin position="525"/>
        <end position="547"/>
    </location>
</feature>
<dbReference type="GO" id="GO:0005604">
    <property type="term" value="C:basement membrane"/>
    <property type="evidence" value="ECO:0007669"/>
    <property type="project" value="UniProtKB-SubCell"/>
</dbReference>
<dbReference type="Gene3D" id="3.40.1620.60">
    <property type="match status" value="1"/>
</dbReference>
<dbReference type="GO" id="GO:0004222">
    <property type="term" value="F:metalloendopeptidase activity"/>
    <property type="evidence" value="ECO:0007669"/>
    <property type="project" value="InterPro"/>
</dbReference>
<dbReference type="GO" id="GO:0030198">
    <property type="term" value="P:extracellular matrix organization"/>
    <property type="evidence" value="ECO:0007669"/>
    <property type="project" value="InterPro"/>
</dbReference>
<name>A0AA88IER2_ARTSF</name>
<feature type="disulfide bond" evidence="16">
    <location>
        <begin position="623"/>
        <end position="635"/>
    </location>
</feature>
<reference evidence="21" key="1">
    <citation type="submission" date="2023-07" db="EMBL/GenBank/DDBJ databases">
        <title>Chromosome-level genome assembly of Artemia franciscana.</title>
        <authorList>
            <person name="Jo E."/>
        </authorList>
    </citation>
    <scope>NUCLEOTIDE SEQUENCE</scope>
    <source>
        <tissue evidence="21">Whole body</tissue>
    </source>
</reference>
<dbReference type="InterPro" id="IPR012314">
    <property type="entry name" value="Pept_M12B_GON-ADAMTSs"/>
</dbReference>
<dbReference type="InterPro" id="IPR041645">
    <property type="entry name" value="ADAMTS_CR_2"/>
</dbReference>
<feature type="disulfide bond" evidence="16">
    <location>
        <begin position="536"/>
        <end position="557"/>
    </location>
</feature>
<dbReference type="SUPFAM" id="SSF55486">
    <property type="entry name" value="Metalloproteases ('zincins'), catalytic domain"/>
    <property type="match status" value="1"/>
</dbReference>
<evidence type="ECO:0000256" key="7">
    <source>
        <dbReference type="ARBA" id="ARBA00022737"/>
    </source>
</evidence>
<feature type="active site" evidence="14 17">
    <location>
        <position position="434"/>
    </location>
</feature>
<feature type="disulfide bond" evidence="16">
    <location>
        <begin position="449"/>
        <end position="478"/>
    </location>
</feature>
<feature type="domain" description="GON" evidence="20">
    <location>
        <begin position="1548"/>
        <end position="1750"/>
    </location>
</feature>
<dbReference type="PRINTS" id="PR01857">
    <property type="entry name" value="ADAMTSFAMILY"/>
</dbReference>
<evidence type="ECO:0000256" key="16">
    <source>
        <dbReference type="PIRSR" id="PIRSR613273-3"/>
    </source>
</evidence>
<dbReference type="Pfam" id="PF17771">
    <property type="entry name" value="ADAMTS_CR_2"/>
    <property type="match status" value="1"/>
</dbReference>
<dbReference type="FunFam" id="3.40.390.10:FF:000001">
    <property type="entry name" value="A disintegrin and metalloproteinase with thrombospondin motifs 1"/>
    <property type="match status" value="1"/>
</dbReference>
<dbReference type="FunFam" id="2.60.120.830:FF:000001">
    <property type="entry name" value="A disintegrin and metalloproteinase with thrombospondin motifs 1"/>
    <property type="match status" value="1"/>
</dbReference>
<keyword evidence="9 15" id="KW-0862">Zinc</keyword>
<feature type="binding site" evidence="15">
    <location>
        <position position="286"/>
    </location>
    <ligand>
        <name>Ca(2+)</name>
        <dbReference type="ChEBI" id="CHEBI:29108"/>
        <label>1</label>
    </ligand>
</feature>
<evidence type="ECO:0000259" key="19">
    <source>
        <dbReference type="PROSITE" id="PS50215"/>
    </source>
</evidence>
<dbReference type="PANTHER" id="PTHR13723">
    <property type="entry name" value="ADAMTS A DISINTEGRIN AND METALLOPROTEASE WITH THROMBOSPONDIN MOTIFS PROTEASE"/>
    <property type="match status" value="1"/>
</dbReference>
<dbReference type="InterPro" id="IPR045371">
    <property type="entry name" value="ADAMTS_CR_3"/>
</dbReference>
<dbReference type="InterPro" id="IPR001590">
    <property type="entry name" value="Peptidase_M12B"/>
</dbReference>
<dbReference type="InterPro" id="IPR024079">
    <property type="entry name" value="MetalloPept_cat_dom_sf"/>
</dbReference>
<feature type="binding site" evidence="15">
    <location>
        <position position="494"/>
    </location>
    <ligand>
        <name>Ca(2+)</name>
        <dbReference type="ChEBI" id="CHEBI:29108"/>
        <label>1</label>
    </ligand>
</feature>
<feature type="disulfide bond" evidence="16">
    <location>
        <begin position="542"/>
        <end position="578"/>
    </location>
</feature>
<evidence type="ECO:0000259" key="20">
    <source>
        <dbReference type="PROSITE" id="PS51046"/>
    </source>
</evidence>
<evidence type="ECO:0000256" key="11">
    <source>
        <dbReference type="ARBA" id="ARBA00023049"/>
    </source>
</evidence>
<dbReference type="SMART" id="SM00209">
    <property type="entry name" value="TSP1"/>
    <property type="match status" value="10"/>
</dbReference>
<evidence type="ECO:0000256" key="18">
    <source>
        <dbReference type="SAM" id="Phobius"/>
    </source>
</evidence>
<evidence type="ECO:0000256" key="8">
    <source>
        <dbReference type="ARBA" id="ARBA00022801"/>
    </source>
</evidence>
<feature type="binding site" evidence="15 17">
    <location>
        <position position="437"/>
    </location>
    <ligand>
        <name>Zn(2+)</name>
        <dbReference type="ChEBI" id="CHEBI:29105"/>
        <note>catalytic</note>
    </ligand>
</feature>
<evidence type="ECO:0000256" key="13">
    <source>
        <dbReference type="ARBA" id="ARBA00023180"/>
    </source>
</evidence>
<comment type="cofactor">
    <cofactor evidence="15">
        <name>Zn(2+)</name>
        <dbReference type="ChEBI" id="CHEBI:29105"/>
    </cofactor>
    <text evidence="15">Binds 1 zinc ion per subunit.</text>
</comment>
<evidence type="ECO:0008006" key="23">
    <source>
        <dbReference type="Google" id="ProtNLM"/>
    </source>
</evidence>
<dbReference type="PANTHER" id="PTHR13723:SF278">
    <property type="entry name" value="ADAM METALLOPEPTIDASE WITH THROMBOSPONDIN TYPE 1 MOTIF A, ISOFORM B"/>
    <property type="match status" value="1"/>
</dbReference>
<dbReference type="InterPro" id="IPR013273">
    <property type="entry name" value="ADAMTS/ADAMTS-like"/>
</dbReference>
<keyword evidence="7" id="KW-0677">Repeat</keyword>
<evidence type="ECO:0000313" key="21">
    <source>
        <dbReference type="EMBL" id="KAK2726994.1"/>
    </source>
</evidence>
<feature type="binding site" evidence="15 17">
    <location>
        <position position="433"/>
    </location>
    <ligand>
        <name>Zn(2+)</name>
        <dbReference type="ChEBI" id="CHEBI:29105"/>
        <note>catalytic</note>
    </ligand>
</feature>
<keyword evidence="10" id="KW-0084">Basement membrane</keyword>
<dbReference type="FunFam" id="2.20.100.10:FF:000005">
    <property type="entry name" value="ADAM metallopeptidase with thrombospondin type 1 motif 9"/>
    <property type="match status" value="3"/>
</dbReference>
<evidence type="ECO:0000256" key="17">
    <source>
        <dbReference type="PROSITE-ProRule" id="PRU00276"/>
    </source>
</evidence>
<dbReference type="InterPro" id="IPR000884">
    <property type="entry name" value="TSP1_rpt"/>
</dbReference>
<keyword evidence="18" id="KW-0472">Membrane</keyword>
<feature type="disulfide bond" evidence="16">
    <location>
        <begin position="411"/>
        <end position="494"/>
    </location>
</feature>
<dbReference type="Proteomes" id="UP001187531">
    <property type="component" value="Unassembled WGS sequence"/>
</dbReference>
<dbReference type="PROSITE" id="PS50215">
    <property type="entry name" value="ADAM_MEPRO"/>
    <property type="match status" value="1"/>
</dbReference>
<evidence type="ECO:0000313" key="22">
    <source>
        <dbReference type="Proteomes" id="UP001187531"/>
    </source>
</evidence>
<dbReference type="FunFam" id="2.20.100.10:FF:000007">
    <property type="entry name" value="Thrombospondin 1"/>
    <property type="match status" value="1"/>
</dbReference>
<evidence type="ECO:0000256" key="2">
    <source>
        <dbReference type="ARBA" id="ARBA00022525"/>
    </source>
</evidence>
<gene>
    <name evidence="21" type="ORF">QYM36_007739</name>
</gene>
<dbReference type="GO" id="GO:0006508">
    <property type="term" value="P:proteolysis"/>
    <property type="evidence" value="ECO:0007669"/>
    <property type="project" value="UniProtKB-KW"/>
</dbReference>
<comment type="caution">
    <text evidence="17">Lacks conserved residue(s) required for the propagation of feature annotation.</text>
</comment>
<keyword evidence="18" id="KW-1133">Transmembrane helix</keyword>
<dbReference type="InterPro" id="IPR050439">
    <property type="entry name" value="ADAMTS_ADAMTS-like"/>
</dbReference>
<feature type="disulfide bond" evidence="16">
    <location>
        <begin position="362"/>
        <end position="417"/>
    </location>
</feature>
<evidence type="ECO:0000256" key="6">
    <source>
        <dbReference type="ARBA" id="ARBA00022729"/>
    </source>
</evidence>
<dbReference type="InterPro" id="IPR036383">
    <property type="entry name" value="TSP1_rpt_sf"/>
</dbReference>
<feature type="disulfide bond" evidence="16">
    <location>
        <begin position="391"/>
        <end position="399"/>
    </location>
</feature>
<feature type="domain" description="Peptidase M12B" evidence="19">
    <location>
        <begin position="283"/>
        <end position="499"/>
    </location>
</feature>
<evidence type="ECO:0000256" key="9">
    <source>
        <dbReference type="ARBA" id="ARBA00022833"/>
    </source>
</evidence>
<dbReference type="InterPro" id="IPR010294">
    <property type="entry name" value="ADAMTS_spacer1"/>
</dbReference>
<feature type="binding site" evidence="15">
    <location>
        <position position="286"/>
    </location>
    <ligand>
        <name>Ca(2+)</name>
        <dbReference type="ChEBI" id="CHEBI:29108"/>
        <label>2</label>
    </ligand>
</feature>
<evidence type="ECO:0000256" key="12">
    <source>
        <dbReference type="ARBA" id="ARBA00023157"/>
    </source>
</evidence>
<feature type="disulfide bond" evidence="16">
    <location>
        <begin position="612"/>
        <end position="650"/>
    </location>
</feature>
<protein>
    <recommendedName>
        <fullName evidence="23">A disintegrin and metalloproteinase with thrombospondin motifs 9</fullName>
    </recommendedName>
</protein>
<feature type="disulfide bond" evidence="16">
    <location>
        <begin position="608"/>
        <end position="645"/>
    </location>
</feature>
<evidence type="ECO:0000256" key="14">
    <source>
        <dbReference type="PIRSR" id="PIRSR613273-1"/>
    </source>
</evidence>
<dbReference type="Gene3D" id="3.40.390.10">
    <property type="entry name" value="Collagenase (Catalytic Domain)"/>
    <property type="match status" value="1"/>
</dbReference>
<dbReference type="Pfam" id="PF00090">
    <property type="entry name" value="TSP_1"/>
    <property type="match status" value="2"/>
</dbReference>
<feature type="binding site" evidence="15">
    <location>
        <position position="380"/>
    </location>
    <ligand>
        <name>Ca(2+)</name>
        <dbReference type="ChEBI" id="CHEBI:29108"/>
        <label>1</label>
    </ligand>
</feature>
<evidence type="ECO:0000256" key="10">
    <source>
        <dbReference type="ARBA" id="ARBA00022869"/>
    </source>
</evidence>
<comment type="caution">
    <text evidence="21">The sequence shown here is derived from an EMBL/GenBank/DDBJ whole genome shotgun (WGS) entry which is preliminary data.</text>
</comment>
<evidence type="ECO:0000256" key="5">
    <source>
        <dbReference type="ARBA" id="ARBA00022723"/>
    </source>
</evidence>
<keyword evidence="18" id="KW-0812">Transmembrane</keyword>
<evidence type="ECO:0000256" key="3">
    <source>
        <dbReference type="ARBA" id="ARBA00022530"/>
    </source>
</evidence>
<evidence type="ECO:0000256" key="1">
    <source>
        <dbReference type="ARBA" id="ARBA00004302"/>
    </source>
</evidence>
<dbReference type="Gene3D" id="2.20.100.10">
    <property type="entry name" value="Thrombospondin type-1 (TSP1) repeat"/>
    <property type="match status" value="9"/>
</dbReference>
<dbReference type="SUPFAM" id="SSF82895">
    <property type="entry name" value="TSP-1 type 1 repeat"/>
    <property type="match status" value="9"/>
</dbReference>
<accession>A0AA88IER2</accession>
<keyword evidence="4" id="KW-0645">Protease</keyword>
<feature type="binding site" evidence="15">
    <location>
        <position position="497"/>
    </location>
    <ligand>
        <name>Ca(2+)</name>
        <dbReference type="ChEBI" id="CHEBI:29108"/>
        <label>2</label>
    </ligand>
</feature>
<dbReference type="Pfam" id="PF05986">
    <property type="entry name" value="ADAMTS_spacer1"/>
    <property type="match status" value="1"/>
</dbReference>
<keyword evidence="8" id="KW-0378">Hydrolase</keyword>
<keyword evidence="5 15" id="KW-0479">Metal-binding</keyword>
<sequence length="1752" mass="198024">MTRVCLDSVEKVALQPSVTLVLNRAIVLVLLFLFLCSATFYILVSEHEVSTSPIDIPENFLVKKKDFSAIHERDDIDNDVLDSTVTFVTPVKSNSSRFHYRRKTDSHWDHYPSFDVFIISPDLNVQEIIRAIPDTRQRQPFLTLDLELSEDFILPELKVQYINEAQNYSNIDQTQVQGLKDCFYVGSVRGDPHSIVAVNLCHGLIGHIRTSRKSYFIEPDDIFDVNSIDVPPRAHKIYSTKSVFDSSIKGDRTRKIDQTMKINRQRRSIDDPTVISGSVLTNRYVELLVVADHKMDSYHGLDLSDYILTLMSIVQMIYKDPSIGYPITIAVTGIKVVKDQKFGKDMGDGRGKSASEMLRDFCYWQRHENPPDPSAPQHFDTALLLTRENICRNPDLQKCDTLGLAELGTMCDRMSSCSIVQDNGLSAAFTIAHELGHVLNIPHDDDLKCLPHSDQSGVHNVMSRMLDHNTKPWSWSSCSRHYLLEFLDSGYGDCLLDQPSVNLLEERRVVKRPGEYNKFGVNRQCELVFGPGSKVCPYMPECKRLWCTTAAGEIEGCRTQHMPWADGTECGGNKRKFCIKGECVFRHSMKSTEPVNGGWGPWQEWSSCSRNCGGGIRKRERFCTSPTPVHGGNYCLGNRTQYKTCQRQVCPPHNALDFRALQCSSHDRHHYNIPGVPQDVKWHPKYVGIAPKDRCKLFCTVGTSSAYYLLAEKVTDGTVCGPDTDDMCVNGRCIPSGCDHNLYSNVKLDMCGVCGGDNSTCEIKKGTFNRTSYGYNEVVIIPEGSSYIDIKQYGYMGTNRDDNYLALKDGNNFILNGNFIVSMFQKTVHHGGTTLEYSGSDAVIERLNSTKPIRAPLVVMVLSVGNLYPPDILYQYTISRVKSETKYKWSVIGWTKCYPSCQGIQNQVISCTQVGGPSARVSVDEHHCIEFSKPKPQSGQCNQDCRLSWEKQNVSECSESCGPGVATVHYQCVKTSSERSRTIMNATFCSHLTIPNRQENCVGACLKAYWRYGEWLPCTKSCGGGIQRRSFSCHDDRGKKIEDFYCNKTSLEITQYCSGEACPEWKFGEWSPCSVTCGPGYKERGSGCYVEDLPVKFDYCNMTELDPKLLRRHCDEGPCFMWDFGDWSECTKPCGNGQETRKIFCVDGKKQVLPDSKCSHHKKPAASRECNLAPCQLVTESPFIKQQPPPSSYKPRDDDYVGATTQFPDSLRSNLFDKNDRRNNEIPALYFPPNERDRHILDNNIIPRKLAMKGKPKWVLGKWGQCSRTCGGGAKRRKVVCQDIDGFESIECSSVRPRDTVPCNSDPCPEWRVSPWKECNKPCGGGFEQRIIECQDHLEKTVADIRCEARTRPEERRVCNLHACNSSQTFSWRTGVWNQCSRSCGKGIKSRDVYCSDSGGRRISLYYCDPLTKKSSTKKCNPKPCPFSWRAGEWSECSHSCGTGFQLRKVECHRVNEYGWVDLDPVVNQCNETEKPETYRGCSNGDCNARFYWRSSGWSECNARCGKKGVRKRSIGCYNRNGKRVKKAYCPKQFRPQKKEKCHGKPCGFLSCLDIKERLRIRRDGEYMLHVGGKNVSIYCHDMNTSSPREFLTLINGERDNYSEYYDKRLRKPDNCPYDGARRDDCDCEVVSKSKKPGVTVFSKIRLNVTSLRVITNDFAYAKPLRGALIPFGEAGDCYSSANCPQGRFSINLEGTAFRVANHINWIGHGEKSSLWVNRLDDYQKVQGKCGGFCGKCKPDSSTGLKLDVIPT</sequence>
<keyword evidence="12 16" id="KW-1015">Disulfide bond</keyword>
<keyword evidence="13" id="KW-0325">Glycoprotein</keyword>
<dbReference type="Pfam" id="PF19236">
    <property type="entry name" value="ADAMTS_CR_3"/>
    <property type="match status" value="1"/>
</dbReference>
<dbReference type="PROSITE" id="PS50092">
    <property type="entry name" value="TSP1"/>
    <property type="match status" value="9"/>
</dbReference>
<comment type="subcellular location">
    <subcellularLocation>
        <location evidence="1">Secreted</location>
        <location evidence="1">Extracellular space</location>
        <location evidence="1">Extracellular matrix</location>
        <location evidence="1">Basement membrane</location>
    </subcellularLocation>
</comment>